<evidence type="ECO:0000313" key="3">
    <source>
        <dbReference type="Proteomes" id="UP001642409"/>
    </source>
</evidence>
<evidence type="ECO:0000313" key="1">
    <source>
        <dbReference type="EMBL" id="CAI9957532.1"/>
    </source>
</evidence>
<sequence>MCNSKAQFSITTANSQLRLNLVFQVIIIRGLRFTRPSASPQGAEARCTFPFLSYPFNYEHCNLSSYKSTTINVYIGSLFWYISKTSTQQSITSITRNILK</sequence>
<evidence type="ECO:0000313" key="2">
    <source>
        <dbReference type="EMBL" id="CAL6005160.1"/>
    </source>
</evidence>
<protein>
    <submittedName>
        <fullName evidence="2">Hypothetical_protein</fullName>
    </submittedName>
</protein>
<accession>A0AA86QJJ5</accession>
<reference evidence="2 3" key="2">
    <citation type="submission" date="2024-07" db="EMBL/GenBank/DDBJ databases">
        <authorList>
            <person name="Akdeniz Z."/>
        </authorList>
    </citation>
    <scope>NUCLEOTIDE SEQUENCE [LARGE SCALE GENOMIC DNA]</scope>
</reference>
<dbReference type="AlphaFoldDB" id="A0AA86QJJ5"/>
<organism evidence="1">
    <name type="scientific">Hexamita inflata</name>
    <dbReference type="NCBI Taxonomy" id="28002"/>
    <lineage>
        <taxon>Eukaryota</taxon>
        <taxon>Metamonada</taxon>
        <taxon>Diplomonadida</taxon>
        <taxon>Hexamitidae</taxon>
        <taxon>Hexamitinae</taxon>
        <taxon>Hexamita</taxon>
    </lineage>
</organism>
<reference evidence="1" key="1">
    <citation type="submission" date="2023-06" db="EMBL/GenBank/DDBJ databases">
        <authorList>
            <person name="Kurt Z."/>
        </authorList>
    </citation>
    <scope>NUCLEOTIDE SEQUENCE</scope>
</reference>
<gene>
    <name evidence="2" type="ORF">HINF_LOCUS19235</name>
    <name evidence="1" type="ORF">HINF_LOCUS45177</name>
</gene>
<dbReference type="Proteomes" id="UP001642409">
    <property type="component" value="Unassembled WGS sequence"/>
</dbReference>
<keyword evidence="3" id="KW-1185">Reference proteome</keyword>
<dbReference type="EMBL" id="CAXDID020000050">
    <property type="protein sequence ID" value="CAL6005160.1"/>
    <property type="molecule type" value="Genomic_DNA"/>
</dbReference>
<name>A0AA86QJJ5_9EUKA</name>
<dbReference type="EMBL" id="CATOUU010000889">
    <property type="protein sequence ID" value="CAI9957532.1"/>
    <property type="molecule type" value="Genomic_DNA"/>
</dbReference>
<proteinExistence type="predicted"/>
<comment type="caution">
    <text evidence="1">The sequence shown here is derived from an EMBL/GenBank/DDBJ whole genome shotgun (WGS) entry which is preliminary data.</text>
</comment>